<proteinExistence type="predicted"/>
<evidence type="ECO:0000313" key="1">
    <source>
        <dbReference type="EMBL" id="PUU78340.1"/>
    </source>
</evidence>
<evidence type="ECO:0000313" key="2">
    <source>
        <dbReference type="Proteomes" id="UP000244722"/>
    </source>
</evidence>
<protein>
    <submittedName>
        <fullName evidence="1">Uncharacterized protein</fullName>
    </submittedName>
</protein>
<dbReference type="EMBL" id="NESQ01000122">
    <property type="protein sequence ID" value="PUU78340.1"/>
    <property type="molecule type" value="Genomic_DNA"/>
</dbReference>
<organism evidence="1 2">
    <name type="scientific">Tuber borchii</name>
    <name type="common">White truffle</name>
    <dbReference type="NCBI Taxonomy" id="42251"/>
    <lineage>
        <taxon>Eukaryota</taxon>
        <taxon>Fungi</taxon>
        <taxon>Dikarya</taxon>
        <taxon>Ascomycota</taxon>
        <taxon>Pezizomycotina</taxon>
        <taxon>Pezizomycetes</taxon>
        <taxon>Pezizales</taxon>
        <taxon>Tuberaceae</taxon>
        <taxon>Tuber</taxon>
    </lineage>
</organism>
<dbReference type="Proteomes" id="UP000244722">
    <property type="component" value="Unassembled WGS sequence"/>
</dbReference>
<dbReference type="AlphaFoldDB" id="A0A2T6ZS67"/>
<accession>A0A2T6ZS67</accession>
<dbReference type="STRING" id="42251.A0A2T6ZS67"/>
<name>A0A2T6ZS67_TUBBO</name>
<keyword evidence="2" id="KW-1185">Reference proteome</keyword>
<sequence length="121" mass="13081">MATGSSGGAATIMRKKSVTWALPTLSRPRSPPPVVILPTHPPPCSATPQIEEELTLEFQIIAYGPAGYCCPIEDYQDIGARTLNANYWRESFFYQDIPEGTSGRAGDCPGIEGVPWYSGCT</sequence>
<comment type="caution">
    <text evidence="1">The sequence shown here is derived from an EMBL/GenBank/DDBJ whole genome shotgun (WGS) entry which is preliminary data.</text>
</comment>
<gene>
    <name evidence="1" type="ORF">B9Z19DRAFT_1126922</name>
</gene>
<reference evidence="1 2" key="1">
    <citation type="submission" date="2017-04" db="EMBL/GenBank/DDBJ databases">
        <title>Draft genome sequence of Tuber borchii Vittad., a whitish edible truffle.</title>
        <authorList>
            <consortium name="DOE Joint Genome Institute"/>
            <person name="Murat C."/>
            <person name="Kuo A."/>
            <person name="Barry K.W."/>
            <person name="Clum A."/>
            <person name="Dockter R.B."/>
            <person name="Fauchery L."/>
            <person name="Iotti M."/>
            <person name="Kohler A."/>
            <person name="Labutti K."/>
            <person name="Lindquist E.A."/>
            <person name="Lipzen A."/>
            <person name="Ohm R.A."/>
            <person name="Wang M."/>
            <person name="Grigoriev I.V."/>
            <person name="Zambonelli A."/>
            <person name="Martin F.M."/>
        </authorList>
    </citation>
    <scope>NUCLEOTIDE SEQUENCE [LARGE SCALE GENOMIC DNA]</scope>
    <source>
        <strain evidence="1 2">Tbo3840</strain>
    </source>
</reference>